<dbReference type="GO" id="GO:0015980">
    <property type="term" value="P:energy derivation by oxidation of organic compounds"/>
    <property type="evidence" value="ECO:0007669"/>
    <property type="project" value="UniProtKB-ARBA"/>
</dbReference>
<evidence type="ECO:0000259" key="17">
    <source>
        <dbReference type="Pfam" id="PF01077"/>
    </source>
</evidence>
<keyword evidence="10" id="KW-0560">Oxidoreductase</keyword>
<evidence type="ECO:0000256" key="6">
    <source>
        <dbReference type="ARBA" id="ARBA00022630"/>
    </source>
</evidence>
<dbReference type="GO" id="GO:0020037">
    <property type="term" value="F:heme binding"/>
    <property type="evidence" value="ECO:0007669"/>
    <property type="project" value="InterPro"/>
</dbReference>
<evidence type="ECO:0000256" key="4">
    <source>
        <dbReference type="ARBA" id="ARBA00022485"/>
    </source>
</evidence>
<evidence type="ECO:0000256" key="3">
    <source>
        <dbReference type="ARBA" id="ARBA00010429"/>
    </source>
</evidence>
<evidence type="ECO:0000259" key="20">
    <source>
        <dbReference type="Pfam" id="PF07992"/>
    </source>
</evidence>
<dbReference type="GO" id="GO:0051539">
    <property type="term" value="F:4 iron, 4 sulfur cluster binding"/>
    <property type="evidence" value="ECO:0007669"/>
    <property type="project" value="UniProtKB-KW"/>
</dbReference>
<dbReference type="CDD" id="cd19944">
    <property type="entry name" value="NirB_Fer2_BFD-like_2"/>
    <property type="match status" value="1"/>
</dbReference>
<name>A0A1I6HSQ5_9FLAO</name>
<keyword evidence="4 16" id="KW-0004">4Fe-4S</keyword>
<dbReference type="PRINTS" id="PR00368">
    <property type="entry name" value="FADPNR"/>
</dbReference>
<dbReference type="InterPro" id="IPR006067">
    <property type="entry name" value="NO2/SO3_Rdtase_4Fe4S_dom"/>
</dbReference>
<comment type="cofactor">
    <cofactor evidence="16">
        <name>[4Fe-4S] cluster</name>
        <dbReference type="ChEBI" id="CHEBI:49883"/>
    </cofactor>
    <text evidence="16">Binds 1 [4Fe-4S] cluster per subunit.</text>
</comment>
<dbReference type="PRINTS" id="PR00411">
    <property type="entry name" value="PNDRDTASEI"/>
</dbReference>
<dbReference type="PIRSF" id="PIRSF037149">
    <property type="entry name" value="NirB"/>
    <property type="match status" value="1"/>
</dbReference>
<evidence type="ECO:0000256" key="14">
    <source>
        <dbReference type="ARBA" id="ARBA00034078"/>
    </source>
</evidence>
<dbReference type="Gene3D" id="3.30.413.10">
    <property type="entry name" value="Sulfite Reductase Hemoprotein, domain 1"/>
    <property type="match status" value="1"/>
</dbReference>
<evidence type="ECO:0000256" key="1">
    <source>
        <dbReference type="ARBA" id="ARBA00001974"/>
    </source>
</evidence>
<evidence type="ECO:0000259" key="18">
    <source>
        <dbReference type="Pfam" id="PF03460"/>
    </source>
</evidence>
<dbReference type="PROSITE" id="PS00365">
    <property type="entry name" value="NIR_SIR"/>
    <property type="match status" value="1"/>
</dbReference>
<keyword evidence="8 16" id="KW-0479">Metal-binding</keyword>
<keyword evidence="13 15" id="KW-0534">Nitrate assimilation</keyword>
<evidence type="ECO:0000259" key="19">
    <source>
        <dbReference type="Pfam" id="PF04324"/>
    </source>
</evidence>
<dbReference type="InterPro" id="IPR036188">
    <property type="entry name" value="FAD/NAD-bd_sf"/>
</dbReference>
<reference evidence="23" key="1">
    <citation type="submission" date="2016-10" db="EMBL/GenBank/DDBJ databases">
        <authorList>
            <person name="Varghese N."/>
            <person name="Submissions S."/>
        </authorList>
    </citation>
    <scope>NUCLEOTIDE SEQUENCE [LARGE SCALE GENOMIC DNA]</scope>
    <source>
        <strain evidence="23">DSM 19891</strain>
    </source>
</reference>
<feature type="binding site" evidence="16">
    <location>
        <position position="651"/>
    </location>
    <ligand>
        <name>[4Fe-4S] cluster</name>
        <dbReference type="ChEBI" id="CHEBI:49883"/>
    </ligand>
</feature>
<dbReference type="GO" id="GO:0051537">
    <property type="term" value="F:2 iron, 2 sulfur cluster binding"/>
    <property type="evidence" value="ECO:0007669"/>
    <property type="project" value="UniProtKB-KW"/>
</dbReference>
<evidence type="ECO:0000313" key="23">
    <source>
        <dbReference type="Proteomes" id="UP000199462"/>
    </source>
</evidence>
<sequence>MKTILVVGNGMVGYKFCEKFVAKEESKQFKLVVFGEEPRPAYDRVHLSEFFENQDAKALEMAPAEWYTENGIELIVDERVADIHRTNKTITTAKNREFSYDYLVLATGSSAFVPPIKGVEKEGIFVYRTIEDLEGMLAYAAKIKAKNPNAKAAVLGGGLLGLEAGKAVMDMGLEPHIVEFAPKLMPRQLDSRSSQVLQLKLESIGLNIHLSKATNQILGDDGYITGMEFGEDDVLDVEMLVVSAGIRPRDELGRSCGLEVGVRGGIVVDNKMQTSDSNIYAIGEIALYNQMIYGLVAPGYDMAGVAVDQIIGLTETLMPAEIDMSTKLKLIGVDVASFGEPFMPAAKGHSIIFENKTQHLYKRINVSLDGKKLLGGILVGDASDYSMLHQIYLNGMPIPEDASQLILPASEGGGSFGDVMDLPDGAQICSCENVTKGQICGTIESGESKDLADVVSCTKAGTGCGGCKPMVKDLTEATLKSLGIEVKDSICEHFDLNRQDLYKIIQVKGYNTFNEVLDNHGNGGHGCELCKPVVASLMASINADTANKEYAIQDSNDRFLANIQRNGTYSVVPRVPGGEITPDKLIALGEIAKKYDLYTKVTGGVRIDLFGATLNQLPLIWKDLIDHGFESGHAYGKSLRTVKTCVGSTWCRYGMDESVSFGIELENRYRGIRAPHKIKGGVSGCIRECAEARGKDFGLIAVEGGWNLYLGGNGGATPRHAELFAEQIDNATVIKYIDRYLMLYMRTAKPLQRTAAWQERLEGGLNYLKEVIIDDKLGIAEDLENEMQTLVNKFECEWTQAINDPEMMKRFNHFVNSEEEDDNLVFVPLREQKMPEKWV</sequence>
<evidence type="ECO:0000256" key="16">
    <source>
        <dbReference type="PIRSR" id="PIRSR037149-1"/>
    </source>
</evidence>
<dbReference type="GO" id="GO:0050660">
    <property type="term" value="F:flavin adenine dinucleotide binding"/>
    <property type="evidence" value="ECO:0007669"/>
    <property type="project" value="UniProtKB-UniRule"/>
</dbReference>
<dbReference type="GO" id="GO:0042128">
    <property type="term" value="P:nitrate assimilation"/>
    <property type="evidence" value="ECO:0007669"/>
    <property type="project" value="UniProtKB-UniRule"/>
</dbReference>
<dbReference type="Pfam" id="PF03460">
    <property type="entry name" value="NIR_SIR_ferr"/>
    <property type="match status" value="1"/>
</dbReference>
<dbReference type="Pfam" id="PF07992">
    <property type="entry name" value="Pyr_redox_2"/>
    <property type="match status" value="1"/>
</dbReference>
<dbReference type="PRINTS" id="PR00397">
    <property type="entry name" value="SIROHAEM"/>
</dbReference>
<feature type="domain" description="BFD-like [2Fe-2S]-binding" evidence="19">
    <location>
        <begin position="428"/>
        <end position="474"/>
    </location>
</feature>
<dbReference type="EMBL" id="FOYX01000001">
    <property type="protein sequence ID" value="SFR57290.1"/>
    <property type="molecule type" value="Genomic_DNA"/>
</dbReference>
<evidence type="ECO:0000256" key="9">
    <source>
        <dbReference type="ARBA" id="ARBA00022827"/>
    </source>
</evidence>
<evidence type="ECO:0000256" key="13">
    <source>
        <dbReference type="ARBA" id="ARBA00023063"/>
    </source>
</evidence>
<dbReference type="InterPro" id="IPR017121">
    <property type="entry name" value="Nitrite_Rdtase_lsu"/>
</dbReference>
<comment type="similarity">
    <text evidence="3">Belongs to the nitrite and sulfite reductase 4Fe-4S domain family.</text>
</comment>
<dbReference type="SUPFAM" id="SSF51905">
    <property type="entry name" value="FAD/NAD(P)-binding domain"/>
    <property type="match status" value="2"/>
</dbReference>
<keyword evidence="9 15" id="KW-0274">FAD</keyword>
<dbReference type="InterPro" id="IPR016156">
    <property type="entry name" value="FAD/NAD-linked_Rdtase_dimer_sf"/>
</dbReference>
<dbReference type="FunFam" id="3.30.413.10:FF:000007">
    <property type="entry name" value="Nitrite reductase [NAD(P)H] large subunit"/>
    <property type="match status" value="1"/>
</dbReference>
<feature type="domain" description="Nitrite/sulphite reductase 4Fe-4S" evidence="17">
    <location>
        <begin position="636"/>
        <end position="770"/>
    </location>
</feature>
<feature type="domain" description="NADH-rubredoxin oxidoreductase C-terminal" evidence="21">
    <location>
        <begin position="325"/>
        <end position="389"/>
    </location>
</feature>
<dbReference type="InterPro" id="IPR036136">
    <property type="entry name" value="Nit/Sulf_reduc_fer-like_dom_sf"/>
</dbReference>
<organism evidence="22 23">
    <name type="scientific">Maribacter stanieri</name>
    <dbReference type="NCBI Taxonomy" id="440514"/>
    <lineage>
        <taxon>Bacteria</taxon>
        <taxon>Pseudomonadati</taxon>
        <taxon>Bacteroidota</taxon>
        <taxon>Flavobacteriia</taxon>
        <taxon>Flavobacteriales</taxon>
        <taxon>Flavobacteriaceae</taxon>
        <taxon>Maribacter</taxon>
    </lineage>
</organism>
<comment type="cofactor">
    <cofactor evidence="16">
        <name>siroheme</name>
        <dbReference type="ChEBI" id="CHEBI:60052"/>
    </cofactor>
    <text evidence="16">Binds 1 siroheme per subunit.</text>
</comment>
<accession>A0A1I6HSQ5</accession>
<dbReference type="NCBIfam" id="NF011565">
    <property type="entry name" value="PRK14989.1"/>
    <property type="match status" value="1"/>
</dbReference>
<comment type="cofactor">
    <cofactor evidence="1 15">
        <name>FAD</name>
        <dbReference type="ChEBI" id="CHEBI:57692"/>
    </cofactor>
</comment>
<dbReference type="Gene3D" id="3.50.50.60">
    <property type="entry name" value="FAD/NAD(P)-binding domain"/>
    <property type="match status" value="2"/>
</dbReference>
<evidence type="ECO:0000256" key="12">
    <source>
        <dbReference type="ARBA" id="ARBA00023014"/>
    </source>
</evidence>
<feature type="binding site" evidence="16">
    <location>
        <position position="689"/>
    </location>
    <ligand>
        <name>[4Fe-4S] cluster</name>
        <dbReference type="ChEBI" id="CHEBI:49883"/>
    </ligand>
</feature>
<dbReference type="InterPro" id="IPR012744">
    <property type="entry name" value="Nitri_red_NirB"/>
</dbReference>
<dbReference type="GO" id="GO:0046872">
    <property type="term" value="F:metal ion binding"/>
    <property type="evidence" value="ECO:0007669"/>
    <property type="project" value="UniProtKB-KW"/>
</dbReference>
<evidence type="ECO:0000256" key="5">
    <source>
        <dbReference type="ARBA" id="ARBA00022617"/>
    </source>
</evidence>
<evidence type="ECO:0000256" key="7">
    <source>
        <dbReference type="ARBA" id="ARBA00022714"/>
    </source>
</evidence>
<dbReference type="Proteomes" id="UP000199462">
    <property type="component" value="Unassembled WGS sequence"/>
</dbReference>
<dbReference type="Pfam" id="PF04324">
    <property type="entry name" value="Fer2_BFD"/>
    <property type="match status" value="1"/>
</dbReference>
<dbReference type="AlphaFoldDB" id="A0A1I6HSQ5"/>
<dbReference type="InterPro" id="IPR007419">
    <property type="entry name" value="BFD-like_2Fe2S-bd_dom"/>
</dbReference>
<evidence type="ECO:0000256" key="11">
    <source>
        <dbReference type="ARBA" id="ARBA00023004"/>
    </source>
</evidence>
<keyword evidence="7" id="KW-0001">2Fe-2S</keyword>
<proteinExistence type="inferred from homology"/>
<feature type="binding site" evidence="16">
    <location>
        <position position="685"/>
    </location>
    <ligand>
        <name>[4Fe-4S] cluster</name>
        <dbReference type="ChEBI" id="CHEBI:49883"/>
    </ligand>
</feature>
<dbReference type="InterPro" id="IPR041575">
    <property type="entry name" value="Rubredoxin_C"/>
</dbReference>
<evidence type="ECO:0000313" key="22">
    <source>
        <dbReference type="EMBL" id="SFR57290.1"/>
    </source>
</evidence>
<keyword evidence="23" id="KW-1185">Reference proteome</keyword>
<dbReference type="InterPro" id="IPR041854">
    <property type="entry name" value="BFD-like_2Fe2S-bd_dom_sf"/>
</dbReference>
<dbReference type="InterPro" id="IPR006066">
    <property type="entry name" value="NO2/SO3_Rdtase_FeS/sirohaem_BS"/>
</dbReference>
<dbReference type="SUPFAM" id="SSF55124">
    <property type="entry name" value="Nitrite/Sulfite reductase N-terminal domain-like"/>
    <property type="match status" value="1"/>
</dbReference>
<dbReference type="Pfam" id="PF01077">
    <property type="entry name" value="NIR_SIR"/>
    <property type="match status" value="1"/>
</dbReference>
<dbReference type="SUPFAM" id="SSF56014">
    <property type="entry name" value="Nitrite and sulphite reductase 4Fe-4S domain-like"/>
    <property type="match status" value="1"/>
</dbReference>
<comment type="cofactor">
    <cofactor evidence="14">
        <name>[2Fe-2S] cluster</name>
        <dbReference type="ChEBI" id="CHEBI:190135"/>
    </cofactor>
</comment>
<feature type="binding site" evidence="16">
    <location>
        <position position="645"/>
    </location>
    <ligand>
        <name>[4Fe-4S] cluster</name>
        <dbReference type="ChEBI" id="CHEBI:49883"/>
    </ligand>
</feature>
<dbReference type="UniPathway" id="UPA00653"/>
<keyword evidence="5 16" id="KW-0349">Heme</keyword>
<dbReference type="InterPro" id="IPR023753">
    <property type="entry name" value="FAD/NAD-binding_dom"/>
</dbReference>
<comment type="pathway">
    <text evidence="2">Nitrogen metabolism; nitrate reduction (assimilation).</text>
</comment>
<dbReference type="RefSeq" id="WP_091901439.1">
    <property type="nucleotide sequence ID" value="NZ_FOYX01000001.1"/>
</dbReference>
<dbReference type="Gene3D" id="3.30.390.30">
    <property type="match status" value="1"/>
</dbReference>
<keyword evidence="11 16" id="KW-0408">Iron</keyword>
<feature type="domain" description="Nitrite/Sulfite reductase ferredoxin-like" evidence="18">
    <location>
        <begin position="564"/>
        <end position="624"/>
    </location>
</feature>
<feature type="domain" description="FAD/NAD(P)-binding" evidence="20">
    <location>
        <begin position="3"/>
        <end position="297"/>
    </location>
</feature>
<dbReference type="FunFam" id="1.10.10.1100:FF:000002">
    <property type="entry name" value="Nitrite reductase large subunit"/>
    <property type="match status" value="1"/>
</dbReference>
<evidence type="ECO:0000256" key="8">
    <source>
        <dbReference type="ARBA" id="ARBA00022723"/>
    </source>
</evidence>
<gene>
    <name evidence="22" type="ORF">SAMN04488010_0678</name>
</gene>
<dbReference type="InterPro" id="IPR052034">
    <property type="entry name" value="NasD-like"/>
</dbReference>
<dbReference type="GO" id="GO:0050661">
    <property type="term" value="F:NADP binding"/>
    <property type="evidence" value="ECO:0007669"/>
    <property type="project" value="UniProtKB-UniRule"/>
</dbReference>
<dbReference type="GO" id="GO:0098809">
    <property type="term" value="F:nitrite reductase activity"/>
    <property type="evidence" value="ECO:0007669"/>
    <property type="project" value="InterPro"/>
</dbReference>
<dbReference type="Pfam" id="PF18267">
    <property type="entry name" value="Rubredoxin_C"/>
    <property type="match status" value="1"/>
</dbReference>
<dbReference type="NCBIfam" id="TIGR02374">
    <property type="entry name" value="nitri_red_nirB"/>
    <property type="match status" value="1"/>
</dbReference>
<keyword evidence="6 15" id="KW-0285">Flavoprotein</keyword>
<feature type="binding site" description="axial binding residue" evidence="16">
    <location>
        <position position="689"/>
    </location>
    <ligand>
        <name>siroheme</name>
        <dbReference type="ChEBI" id="CHEBI:60052"/>
    </ligand>
    <ligandPart>
        <name>Fe</name>
        <dbReference type="ChEBI" id="CHEBI:18248"/>
    </ligandPart>
</feature>
<dbReference type="PANTHER" id="PTHR43809:SF1">
    <property type="entry name" value="NITRITE REDUCTASE (NADH) LARGE SUBUNIT"/>
    <property type="match status" value="1"/>
</dbReference>
<dbReference type="Gene3D" id="1.10.10.1100">
    <property type="entry name" value="BFD-like [2Fe-2S]-binding domain"/>
    <property type="match status" value="1"/>
</dbReference>
<evidence type="ECO:0000256" key="10">
    <source>
        <dbReference type="ARBA" id="ARBA00023002"/>
    </source>
</evidence>
<dbReference type="STRING" id="440514.SAMN04488010_0678"/>
<evidence type="ECO:0000256" key="2">
    <source>
        <dbReference type="ARBA" id="ARBA00005096"/>
    </source>
</evidence>
<keyword evidence="12 16" id="KW-0411">Iron-sulfur</keyword>
<evidence type="ECO:0000259" key="21">
    <source>
        <dbReference type="Pfam" id="PF18267"/>
    </source>
</evidence>
<evidence type="ECO:0000256" key="15">
    <source>
        <dbReference type="PIRNR" id="PIRNR037149"/>
    </source>
</evidence>
<dbReference type="InterPro" id="IPR045854">
    <property type="entry name" value="NO2/SO3_Rdtase_4Fe4S_sf"/>
</dbReference>
<protein>
    <submittedName>
        <fullName evidence="22">Nitrite reductase (NADH) large subunit</fullName>
    </submittedName>
</protein>
<dbReference type="PANTHER" id="PTHR43809">
    <property type="entry name" value="NITRITE REDUCTASE (NADH) LARGE SUBUNIT"/>
    <property type="match status" value="1"/>
</dbReference>
<dbReference type="InterPro" id="IPR005117">
    <property type="entry name" value="NiRdtase/SiRdtase_haem-b_fer"/>
</dbReference>